<protein>
    <submittedName>
        <fullName evidence="2">Uncharacterized protein</fullName>
    </submittedName>
</protein>
<gene>
    <name evidence="2" type="ORF">H4R34_001843</name>
</gene>
<proteinExistence type="predicted"/>
<organism evidence="2 3">
    <name type="scientific">Dimargaris verticillata</name>
    <dbReference type="NCBI Taxonomy" id="2761393"/>
    <lineage>
        <taxon>Eukaryota</taxon>
        <taxon>Fungi</taxon>
        <taxon>Fungi incertae sedis</taxon>
        <taxon>Zoopagomycota</taxon>
        <taxon>Kickxellomycotina</taxon>
        <taxon>Dimargaritomycetes</taxon>
        <taxon>Dimargaritales</taxon>
        <taxon>Dimargaritaceae</taxon>
        <taxon>Dimargaris</taxon>
    </lineage>
</organism>
<keyword evidence="3" id="KW-1185">Reference proteome</keyword>
<evidence type="ECO:0000313" key="2">
    <source>
        <dbReference type="EMBL" id="KAJ1982083.1"/>
    </source>
</evidence>
<feature type="chain" id="PRO_5040842820" evidence="1">
    <location>
        <begin position="23"/>
        <end position="438"/>
    </location>
</feature>
<dbReference type="Proteomes" id="UP001151582">
    <property type="component" value="Unassembled WGS sequence"/>
</dbReference>
<sequence length="438" mass="48975">MKALNACIWLWGLVASVGLFQATGIPAGQGLRRKKAMSNLKAAQPLPLSRPDRTVYSQRLQQLVHAGTLLPEAYSVLQFRQCHEQFMCLVVKLIDNLLESEKVMGYEQFDDLYQLVGSALLALLAVSRSEDFQEILRPYLQRGGAAGQGPEAQHDFVAYQAVLDEHLRSHFVLMYMIRVGMGELALAILDGMHQAICQGAKNVDALSSPGFSPRLTGPASAIKSGYETLQLDVIKVALVHQEEVENSLSNQHWFRMDKDELREGVDALLRQDLEAVLLEQAQANGGLIAGVLHHILQLDDSLARRSYDMVTMWSMGLNLEISLYMYTLAGAERPLQELRNVGECAWKLDLGDYYALNVVTDRIALAACDLQSKTTGINTDDCYATWQQLGYQRKEVSYDSCCQRYYFDSGLHADTDTDANDLFLVWLPNPQILAINPW</sequence>
<dbReference type="EMBL" id="JANBQB010000102">
    <property type="protein sequence ID" value="KAJ1982083.1"/>
    <property type="molecule type" value="Genomic_DNA"/>
</dbReference>
<comment type="caution">
    <text evidence="2">The sequence shown here is derived from an EMBL/GenBank/DDBJ whole genome shotgun (WGS) entry which is preliminary data.</text>
</comment>
<feature type="signal peptide" evidence="1">
    <location>
        <begin position="1"/>
        <end position="22"/>
    </location>
</feature>
<reference evidence="2" key="1">
    <citation type="submission" date="2022-07" db="EMBL/GenBank/DDBJ databases">
        <title>Phylogenomic reconstructions and comparative analyses of Kickxellomycotina fungi.</title>
        <authorList>
            <person name="Reynolds N.K."/>
            <person name="Stajich J.E."/>
            <person name="Barry K."/>
            <person name="Grigoriev I.V."/>
            <person name="Crous P."/>
            <person name="Smith M.E."/>
        </authorList>
    </citation>
    <scope>NUCLEOTIDE SEQUENCE</scope>
    <source>
        <strain evidence="2">RSA 567</strain>
    </source>
</reference>
<dbReference type="AlphaFoldDB" id="A0A9W8EE44"/>
<evidence type="ECO:0000256" key="1">
    <source>
        <dbReference type="SAM" id="SignalP"/>
    </source>
</evidence>
<name>A0A9W8EE44_9FUNG</name>
<evidence type="ECO:0000313" key="3">
    <source>
        <dbReference type="Proteomes" id="UP001151582"/>
    </source>
</evidence>
<keyword evidence="1" id="KW-0732">Signal</keyword>
<accession>A0A9W8EE44</accession>